<evidence type="ECO:0000313" key="2">
    <source>
        <dbReference type="Proteomes" id="UP001294444"/>
    </source>
</evidence>
<organism evidence="1 2">
    <name type="scientific">Melanopsichium pennsylvanicum</name>
    <dbReference type="NCBI Taxonomy" id="63383"/>
    <lineage>
        <taxon>Eukaryota</taxon>
        <taxon>Fungi</taxon>
        <taxon>Dikarya</taxon>
        <taxon>Basidiomycota</taxon>
        <taxon>Ustilaginomycotina</taxon>
        <taxon>Ustilaginomycetes</taxon>
        <taxon>Ustilaginales</taxon>
        <taxon>Ustilaginaceae</taxon>
        <taxon>Melanopsichium</taxon>
    </lineage>
</organism>
<dbReference type="EMBL" id="OAPG01000006">
    <property type="protein sequence ID" value="SNX84534.1"/>
    <property type="molecule type" value="Genomic_DNA"/>
</dbReference>
<keyword evidence="2" id="KW-1185">Reference proteome</keyword>
<evidence type="ECO:0000313" key="1">
    <source>
        <dbReference type="EMBL" id="SNX84534.1"/>
    </source>
</evidence>
<comment type="caution">
    <text evidence="1">The sequence shown here is derived from an EMBL/GenBank/DDBJ whole genome shotgun (WGS) entry which is preliminary data.</text>
</comment>
<dbReference type="Proteomes" id="UP001294444">
    <property type="component" value="Unassembled WGS sequence"/>
</dbReference>
<proteinExistence type="predicted"/>
<protein>
    <submittedName>
        <fullName evidence="1">Uncharacterized protein</fullName>
    </submittedName>
</protein>
<reference evidence="1" key="1">
    <citation type="submission" date="2023-10" db="EMBL/GenBank/DDBJ databases">
        <authorList>
            <person name="Guldener U."/>
        </authorList>
    </citation>
    <scope>NUCLEOTIDE SEQUENCE</scope>
    <source>
        <strain evidence="1">Mp4</strain>
    </source>
</reference>
<dbReference type="AlphaFoldDB" id="A0AAJ4XKN0"/>
<gene>
    <name evidence="1" type="ORF">MEPE_03243</name>
</gene>
<sequence>MVVLMPRVHKVKAQTWEKGKENPIFATVQLEEGCGKRRSANKNLRIEEIVQRDRTVKSDVGAAIQSVPQAWAAISALQSSACGSCEAIVQSLCWLCSSGCPERAKGSLTCLEESGDKRLKTPKHNHNQPSPISETPREYSICFVEVGMLAHQGRRR</sequence>
<name>A0AAJ4XKN0_9BASI</name>
<accession>A0AAJ4XKN0</accession>